<evidence type="ECO:0000256" key="9">
    <source>
        <dbReference type="ARBA" id="ARBA00022741"/>
    </source>
</evidence>
<evidence type="ECO:0000256" key="3">
    <source>
        <dbReference type="ARBA" id="ARBA00012584"/>
    </source>
</evidence>
<dbReference type="InterPro" id="IPR050156">
    <property type="entry name" value="TC-AMP_synthase_SUA5"/>
</dbReference>
<dbReference type="Pfam" id="PF03481">
    <property type="entry name" value="Sua5_C"/>
    <property type="match status" value="1"/>
</dbReference>
<dbReference type="InterPro" id="IPR010923">
    <property type="entry name" value="T(6)A37_SUA5"/>
</dbReference>
<feature type="binding site" evidence="14">
    <location>
        <position position="36"/>
    </location>
    <ligand>
        <name>L-threonine</name>
        <dbReference type="ChEBI" id="CHEBI:57926"/>
    </ligand>
</feature>
<comment type="catalytic activity">
    <reaction evidence="12 13">
        <text>L-threonine + hydrogencarbonate + ATP = L-threonylcarbamoyladenylate + diphosphate + H2O</text>
        <dbReference type="Rhea" id="RHEA:36407"/>
        <dbReference type="ChEBI" id="CHEBI:15377"/>
        <dbReference type="ChEBI" id="CHEBI:17544"/>
        <dbReference type="ChEBI" id="CHEBI:30616"/>
        <dbReference type="ChEBI" id="CHEBI:33019"/>
        <dbReference type="ChEBI" id="CHEBI:57926"/>
        <dbReference type="ChEBI" id="CHEBI:73682"/>
        <dbReference type="EC" id="2.7.7.87"/>
    </reaction>
</comment>
<evidence type="ECO:0000256" key="1">
    <source>
        <dbReference type="ARBA" id="ARBA00004496"/>
    </source>
</evidence>
<keyword evidence="5 13" id="KW-0963">Cytoplasm</keyword>
<evidence type="ECO:0000256" key="7">
    <source>
        <dbReference type="ARBA" id="ARBA00022694"/>
    </source>
</evidence>
<dbReference type="AlphaFoldDB" id="H0ULT3"/>
<evidence type="ECO:0000259" key="15">
    <source>
        <dbReference type="PROSITE" id="PS51163"/>
    </source>
</evidence>
<gene>
    <name evidence="16" type="ORF">JonanDRAFT_1208</name>
</gene>
<dbReference type="GO" id="GO:0005737">
    <property type="term" value="C:cytoplasm"/>
    <property type="evidence" value="ECO:0007669"/>
    <property type="project" value="UniProtKB-SubCell"/>
</dbReference>
<dbReference type="GO" id="GO:0003725">
    <property type="term" value="F:double-stranded RNA binding"/>
    <property type="evidence" value="ECO:0007669"/>
    <property type="project" value="UniProtKB-UniRule"/>
</dbReference>
<evidence type="ECO:0000256" key="4">
    <source>
        <dbReference type="ARBA" id="ARBA00015492"/>
    </source>
</evidence>
<feature type="binding site" evidence="14">
    <location>
        <position position="231"/>
    </location>
    <ligand>
        <name>ATP</name>
        <dbReference type="ChEBI" id="CHEBI:30616"/>
    </ligand>
</feature>
<feature type="binding site" evidence="14">
    <location>
        <position position="181"/>
    </location>
    <ligand>
        <name>L-threonine</name>
        <dbReference type="ChEBI" id="CHEBI:57926"/>
    </ligand>
</feature>
<evidence type="ECO:0000256" key="5">
    <source>
        <dbReference type="ARBA" id="ARBA00022490"/>
    </source>
</evidence>
<feature type="binding site" evidence="14">
    <location>
        <position position="117"/>
    </location>
    <ligand>
        <name>ATP</name>
        <dbReference type="ChEBI" id="CHEBI:30616"/>
    </ligand>
</feature>
<keyword evidence="7 13" id="KW-0819">tRNA processing</keyword>
<keyword evidence="17" id="KW-1185">Reference proteome</keyword>
<dbReference type="InterPro" id="IPR017945">
    <property type="entry name" value="DHBP_synth_RibB-like_a/b_dom"/>
</dbReference>
<feature type="binding site" evidence="14">
    <location>
        <position position="63"/>
    </location>
    <ligand>
        <name>ATP</name>
        <dbReference type="ChEBI" id="CHEBI:30616"/>
    </ligand>
</feature>
<dbReference type="InterPro" id="IPR006070">
    <property type="entry name" value="Sua5-like_dom"/>
</dbReference>
<dbReference type="Gene3D" id="3.40.50.11030">
    <property type="entry name" value="Threonylcarbamoyl-AMP synthase, C-terminal domain"/>
    <property type="match status" value="1"/>
</dbReference>
<feature type="binding site" evidence="14">
    <location>
        <position position="195"/>
    </location>
    <ligand>
        <name>ATP</name>
        <dbReference type="ChEBI" id="CHEBI:30616"/>
    </ligand>
</feature>
<dbReference type="Gene3D" id="3.90.870.10">
    <property type="entry name" value="DHBP synthase"/>
    <property type="match status" value="1"/>
</dbReference>
<evidence type="ECO:0000313" key="17">
    <source>
        <dbReference type="Proteomes" id="UP000003806"/>
    </source>
</evidence>
<evidence type="ECO:0000256" key="12">
    <source>
        <dbReference type="ARBA" id="ARBA00048366"/>
    </source>
</evidence>
<name>H0ULT3_9BACT</name>
<feature type="binding site" evidence="14">
    <location>
        <position position="151"/>
    </location>
    <ligand>
        <name>ATP</name>
        <dbReference type="ChEBI" id="CHEBI:30616"/>
    </ligand>
</feature>
<feature type="binding site" evidence="14">
    <location>
        <position position="59"/>
    </location>
    <ligand>
        <name>ATP</name>
        <dbReference type="ChEBI" id="CHEBI:30616"/>
    </ligand>
</feature>
<dbReference type="GO" id="GO:0000049">
    <property type="term" value="F:tRNA binding"/>
    <property type="evidence" value="ECO:0007669"/>
    <property type="project" value="TreeGrafter"/>
</dbReference>
<keyword evidence="6 13" id="KW-0808">Transferase</keyword>
<dbReference type="GO" id="GO:0008033">
    <property type="term" value="P:tRNA processing"/>
    <property type="evidence" value="ECO:0007669"/>
    <property type="project" value="UniProtKB-KW"/>
</dbReference>
<keyword evidence="10 13" id="KW-0067">ATP-binding</keyword>
<evidence type="ECO:0000256" key="14">
    <source>
        <dbReference type="PIRSR" id="PIRSR004930-1"/>
    </source>
</evidence>
<dbReference type="Pfam" id="PF01300">
    <property type="entry name" value="Sua5_yciO_yrdC"/>
    <property type="match status" value="1"/>
</dbReference>
<dbReference type="EMBL" id="CM001376">
    <property type="protein sequence ID" value="EHM13574.1"/>
    <property type="molecule type" value="Genomic_DNA"/>
</dbReference>
<dbReference type="GO" id="GO:0005524">
    <property type="term" value="F:ATP binding"/>
    <property type="evidence" value="ECO:0007669"/>
    <property type="project" value="UniProtKB-UniRule"/>
</dbReference>
<dbReference type="eggNOG" id="COG0009">
    <property type="taxonomic scope" value="Bacteria"/>
</dbReference>
<dbReference type="PANTHER" id="PTHR17490">
    <property type="entry name" value="SUA5"/>
    <property type="match status" value="1"/>
</dbReference>
<comment type="subcellular location">
    <subcellularLocation>
        <location evidence="1 13">Cytoplasm</location>
    </subcellularLocation>
</comment>
<keyword evidence="9 13" id="KW-0547">Nucleotide-binding</keyword>
<feature type="binding site" evidence="14">
    <location>
        <position position="143"/>
    </location>
    <ligand>
        <name>ATP</name>
        <dbReference type="ChEBI" id="CHEBI:30616"/>
    </ligand>
</feature>
<feature type="binding site" evidence="14">
    <location>
        <position position="141"/>
    </location>
    <ligand>
        <name>L-threonine</name>
        <dbReference type="ChEBI" id="CHEBI:57926"/>
    </ligand>
</feature>
<dbReference type="HOGENOM" id="CLU_031397_0_0_0"/>
<dbReference type="SUPFAM" id="SSF55821">
    <property type="entry name" value="YrdC/RibB"/>
    <property type="match status" value="1"/>
</dbReference>
<reference evidence="16 17" key="1">
    <citation type="submission" date="2011-11" db="EMBL/GenBank/DDBJ databases">
        <title>The Noncontiguous Finished genome of Jonquetella anthropi DSM 22815.</title>
        <authorList>
            <consortium name="US DOE Joint Genome Institute (JGI-PGF)"/>
            <person name="Lucas S."/>
            <person name="Copeland A."/>
            <person name="Lapidus A."/>
            <person name="Glavina del Rio T."/>
            <person name="Dalin E."/>
            <person name="Tice H."/>
            <person name="Bruce D."/>
            <person name="Goodwin L."/>
            <person name="Pitluck S."/>
            <person name="Peters L."/>
            <person name="Mikhailova N."/>
            <person name="Held B."/>
            <person name="Kyrpides N."/>
            <person name="Mavromatis K."/>
            <person name="Ivanova N."/>
            <person name="Markowitz V."/>
            <person name="Cheng J.-F."/>
            <person name="Hugenholtz P."/>
            <person name="Woyke T."/>
            <person name="Wu D."/>
            <person name="Gronow S."/>
            <person name="Wellnitz S."/>
            <person name="Brambilla E."/>
            <person name="Klenk H.-P."/>
            <person name="Eisen J.A."/>
        </authorList>
    </citation>
    <scope>NUCLEOTIDE SEQUENCE [LARGE SCALE GENOMIC DNA]</scope>
    <source>
        <strain evidence="16 17">DSM 22815</strain>
    </source>
</reference>
<dbReference type="InterPro" id="IPR038385">
    <property type="entry name" value="Sua5/YwlC_C"/>
</dbReference>
<evidence type="ECO:0000256" key="6">
    <source>
        <dbReference type="ARBA" id="ARBA00022679"/>
    </source>
</evidence>
<dbReference type="EC" id="2.7.7.87" evidence="3 13"/>
<evidence type="ECO:0000313" key="16">
    <source>
        <dbReference type="EMBL" id="EHM13574.1"/>
    </source>
</evidence>
<dbReference type="NCBIfam" id="TIGR00057">
    <property type="entry name" value="L-threonylcarbamoyladenylate synthase"/>
    <property type="match status" value="1"/>
</dbReference>
<dbReference type="InterPro" id="IPR005145">
    <property type="entry name" value="Sua5_C"/>
</dbReference>
<evidence type="ECO:0000256" key="10">
    <source>
        <dbReference type="ARBA" id="ARBA00022840"/>
    </source>
</evidence>
<feature type="domain" description="YrdC-like" evidence="15">
    <location>
        <begin position="14"/>
        <end position="199"/>
    </location>
</feature>
<feature type="binding site" evidence="14">
    <location>
        <position position="121"/>
    </location>
    <ligand>
        <name>L-threonine</name>
        <dbReference type="ChEBI" id="CHEBI:57926"/>
    </ligand>
</feature>
<dbReference type="FunFam" id="3.90.870.10:FF:000009">
    <property type="entry name" value="Threonylcarbamoyl-AMP synthase, putative"/>
    <property type="match status" value="1"/>
</dbReference>
<dbReference type="PROSITE" id="PS51163">
    <property type="entry name" value="YRDC"/>
    <property type="match status" value="1"/>
</dbReference>
<organism evidence="16 17">
    <name type="scientific">Jonquetella anthropi DSM 22815</name>
    <dbReference type="NCBI Taxonomy" id="885272"/>
    <lineage>
        <taxon>Bacteria</taxon>
        <taxon>Thermotogati</taxon>
        <taxon>Synergistota</taxon>
        <taxon>Synergistia</taxon>
        <taxon>Synergistales</taxon>
        <taxon>Dethiosulfovibrionaceae</taxon>
        <taxon>Jonquetella</taxon>
    </lineage>
</organism>
<dbReference type="PIRSF" id="PIRSF004930">
    <property type="entry name" value="Tln_factor_SUA5"/>
    <property type="match status" value="1"/>
</dbReference>
<sequence length="319" mass="34202">MTQVLPFDPNKPNRAVLNRAVKLLSDGRLVAFPTETVYGLGGNGWDSEAAKRIYAAKGRPSDNPLILHFPSPEAVELSADVSDRAKKLMARFWPGPLTLVLPAKPIVPLAVRGGLDTVGCRMPSHPTARALLSACPFPLAAPSANVSGRPSPTDAATVAQDLNGRVDLVIDGGPCSVGLESTVLDITGDAPVLLRPGGVSLEELESVLGPVAFPRGALELRRSPGTRYRHYAPAVAVLLWKADEPFDWPSQFCFMGQSEPPVRPARQILFDDLAAFAHGYFAGLRDLERENLPIVVQWPDGSGIGRALQDRLKRSAGLE</sequence>
<keyword evidence="8 13" id="KW-0548">Nucleotidyltransferase</keyword>
<dbReference type="GO" id="GO:0006450">
    <property type="term" value="P:regulation of translational fidelity"/>
    <property type="evidence" value="ECO:0007669"/>
    <property type="project" value="TreeGrafter"/>
</dbReference>
<comment type="similarity">
    <text evidence="2 13">Belongs to the SUA5 family.</text>
</comment>
<proteinExistence type="inferred from homology"/>
<dbReference type="RefSeq" id="WP_008523170.1">
    <property type="nucleotide sequence ID" value="NZ_CM001376.1"/>
</dbReference>
<comment type="function">
    <text evidence="13">Required for the formation of a threonylcarbamoyl group on adenosine at position 37 (t(6)A37) in tRNAs that read codons beginning with adenine.</text>
</comment>
<evidence type="ECO:0000256" key="13">
    <source>
        <dbReference type="PIRNR" id="PIRNR004930"/>
    </source>
</evidence>
<dbReference type="Proteomes" id="UP000003806">
    <property type="component" value="Chromosome"/>
</dbReference>
<evidence type="ECO:0000256" key="11">
    <source>
        <dbReference type="ARBA" id="ARBA00029774"/>
    </source>
</evidence>
<evidence type="ECO:0000256" key="2">
    <source>
        <dbReference type="ARBA" id="ARBA00007663"/>
    </source>
</evidence>
<dbReference type="STRING" id="885272.JonanDRAFT_1208"/>
<accession>H0ULT3</accession>
<dbReference type="OrthoDB" id="9814580at2"/>
<protein>
    <recommendedName>
        <fullName evidence="4 13">Threonylcarbamoyl-AMP synthase</fullName>
        <shortName evidence="13">TC-AMP synthase</shortName>
        <ecNumber evidence="3 13">2.7.7.87</ecNumber>
    </recommendedName>
    <alternativeName>
        <fullName evidence="11 13">L-threonylcarbamoyladenylate synthase</fullName>
    </alternativeName>
</protein>
<feature type="binding site" evidence="14">
    <location>
        <position position="68"/>
    </location>
    <ligand>
        <name>L-threonine</name>
        <dbReference type="ChEBI" id="CHEBI:57926"/>
    </ligand>
</feature>
<evidence type="ECO:0000256" key="8">
    <source>
        <dbReference type="ARBA" id="ARBA00022695"/>
    </source>
</evidence>
<dbReference type="PANTHER" id="PTHR17490:SF16">
    <property type="entry name" value="THREONYLCARBAMOYL-AMP SYNTHASE"/>
    <property type="match status" value="1"/>
</dbReference>
<dbReference type="GO" id="GO:0061710">
    <property type="term" value="F:L-threonylcarbamoyladenylate synthase"/>
    <property type="evidence" value="ECO:0007669"/>
    <property type="project" value="UniProtKB-EC"/>
</dbReference>